<dbReference type="Pfam" id="PF20308">
    <property type="entry name" value="TPR-S"/>
    <property type="match status" value="1"/>
</dbReference>
<name>A0A5B8CET9_SPHSA</name>
<dbReference type="Gene3D" id="1.25.40.10">
    <property type="entry name" value="Tetratricopeptide repeat domain"/>
    <property type="match status" value="1"/>
</dbReference>
<gene>
    <name evidence="1" type="ORF">FIL70_11030</name>
</gene>
<dbReference type="InterPro" id="IPR046880">
    <property type="entry name" value="TPR-S"/>
</dbReference>
<reference evidence="1 2" key="1">
    <citation type="submission" date="2019-06" db="EMBL/GenBank/DDBJ databases">
        <title>Genome organization and adaptive potential of archetypical organophosphate degarding Sphingobium fuliginis ATCC 27551.</title>
        <authorList>
            <person name="Sarwar A."/>
            <person name="Parthasarathy S."/>
            <person name="Singh C."/>
            <person name="Siddavattam D."/>
        </authorList>
    </citation>
    <scope>NUCLEOTIDE SEQUENCE [LARGE SCALE GENOMIC DNA]</scope>
    <source>
        <strain evidence="1 2">ATCC 27551</strain>
    </source>
</reference>
<dbReference type="Proteomes" id="UP000311469">
    <property type="component" value="Chromosome cSF1"/>
</dbReference>
<dbReference type="SUPFAM" id="SSF48452">
    <property type="entry name" value="TPR-like"/>
    <property type="match status" value="1"/>
</dbReference>
<protein>
    <submittedName>
        <fullName evidence="1">DUF4071 domain-containing protein</fullName>
    </submittedName>
</protein>
<dbReference type="AlphaFoldDB" id="A0A5B8CET9"/>
<sequence>MNMAAIRGLSWRSIPTASARDRGNRIARIRWRRTGACGTRREMIRPQLNSITRLARAGALEQAWTTFHAAGLSPQSDDPDVLTVYGRLLKDRAAGESGAAREELLNRAITAYERASALSHATYPLINAATLAYVAGRHEAAVALANAVMTLLDDPLRAAETPYWIDATRAEALLLLGRTQDAERMLRQAIGHQPEAWEDHASTLRQFAMILAEAGRPADWLDRHRPASPLYFEGILGLAADDAQAARTIAGAVDALAPSMVIGALAAGADILVAEAAIEAGRQLHVVLPCPAELFRAASVDPFGPAWADRFDALMGRAVSVREMDDWQPLSNASVEVSRQAAMGLALCEAKRLQSSARALQIVGRGEEGGGDMAGWEALGLRLDRLALERSNAAQVALSPEAEVVALIAVPESLPFHFGGDATLLVGQEGQHAYGQSSLADAAHRAAALRGGHPEARLALDYRALADTQDGRWDRALMIAAADLEGAVALSESAALALALHAPEANVQPMGDIRTASGDLALYGLFP</sequence>
<organism evidence="1 2">
    <name type="scientific">Sphingobium fuliginis ATCC 27551</name>
    <dbReference type="NCBI Taxonomy" id="1208342"/>
    <lineage>
        <taxon>Bacteria</taxon>
        <taxon>Pseudomonadati</taxon>
        <taxon>Pseudomonadota</taxon>
        <taxon>Alphaproteobacteria</taxon>
        <taxon>Sphingomonadales</taxon>
        <taxon>Sphingomonadaceae</taxon>
        <taxon>Sphingobium</taxon>
    </lineage>
</organism>
<proteinExistence type="predicted"/>
<evidence type="ECO:0000313" key="2">
    <source>
        <dbReference type="Proteomes" id="UP000311469"/>
    </source>
</evidence>
<accession>A0A5B8CET9</accession>
<evidence type="ECO:0000313" key="1">
    <source>
        <dbReference type="EMBL" id="QDC37679.1"/>
    </source>
</evidence>
<dbReference type="KEGG" id="sufl:FIL70_11030"/>
<dbReference type="InterPro" id="IPR011990">
    <property type="entry name" value="TPR-like_helical_dom_sf"/>
</dbReference>
<dbReference type="EMBL" id="CP041016">
    <property type="protein sequence ID" value="QDC37679.1"/>
    <property type="molecule type" value="Genomic_DNA"/>
</dbReference>